<evidence type="ECO:0000313" key="7">
    <source>
        <dbReference type="EMBL" id="VEL35751.1"/>
    </source>
</evidence>
<evidence type="ECO:0000256" key="1">
    <source>
        <dbReference type="ARBA" id="ARBA00004114"/>
    </source>
</evidence>
<evidence type="ECO:0000256" key="2">
    <source>
        <dbReference type="ARBA" id="ARBA00022490"/>
    </source>
</evidence>
<dbReference type="OrthoDB" id="6255118at2759"/>
<dbReference type="Proteomes" id="UP000784294">
    <property type="component" value="Unassembled WGS sequence"/>
</dbReference>
<evidence type="ECO:0000259" key="6">
    <source>
        <dbReference type="Pfam" id="PF15503"/>
    </source>
</evidence>
<comment type="subcellular location">
    <subcellularLocation>
        <location evidence="1">Cytoplasm</location>
        <location evidence="1">Cytoskeleton</location>
        <location evidence="1">Microtubule organizing center</location>
        <location evidence="1">Centrosome</location>
        <location evidence="1">Centriole</location>
    </subcellularLocation>
</comment>
<evidence type="ECO:0000256" key="3">
    <source>
        <dbReference type="ARBA" id="ARBA00023212"/>
    </source>
</evidence>
<evidence type="ECO:0000256" key="5">
    <source>
        <dbReference type="SAM" id="MobiDB-lite"/>
    </source>
</evidence>
<comment type="similarity">
    <text evidence="4">Belongs to the PPP1R35 family.</text>
</comment>
<feature type="compositionally biased region" description="Polar residues" evidence="5">
    <location>
        <begin position="82"/>
        <end position="98"/>
    </location>
</feature>
<comment type="caution">
    <text evidence="7">The sequence shown here is derived from an EMBL/GenBank/DDBJ whole genome shotgun (WGS) entry which is preliminary data.</text>
</comment>
<dbReference type="Pfam" id="PF15503">
    <property type="entry name" value="PPP1R35_C"/>
    <property type="match status" value="1"/>
</dbReference>
<dbReference type="EMBL" id="CAAALY010250569">
    <property type="protein sequence ID" value="VEL35751.1"/>
    <property type="molecule type" value="Genomic_DNA"/>
</dbReference>
<name>A0A448XFU5_9PLAT</name>
<dbReference type="AlphaFoldDB" id="A0A448XFU5"/>
<sequence>MRSLDPICCTKEETDDITSITSLSNFPNLTSLGQHYAPVNEALTWLESESDCDNSTKAHCDEMTFYRTDDHLPRIRSEFRSDVSTNSSDRVATSSLDESQIPRDPRILRSGPDEISLCSSLDITLEMQDSDMSDDPNYYSQYAHIDEPRYHSIRQLTNEIDSLRDIIGTNEGPTTKARMAAEALISPDSLHLLGKLSESNGDGVGSIPAEAIKQVLNNLNIPSVTVNFEENEKLYGSLLNISVNNSEIISSQRKRSRVQKKKGSLCKPTSFLPEPDALEFFDPNKHVFQSANLDFVLQPTTDDAMPCTQICPPEMLYLFYDRFLNGNDT</sequence>
<dbReference type="InterPro" id="IPR029135">
    <property type="entry name" value="PPP1R35_C"/>
</dbReference>
<feature type="region of interest" description="Disordered" evidence="5">
    <location>
        <begin position="81"/>
        <end position="109"/>
    </location>
</feature>
<evidence type="ECO:0000256" key="4">
    <source>
        <dbReference type="ARBA" id="ARBA00029452"/>
    </source>
</evidence>
<keyword evidence="3" id="KW-0206">Cytoskeleton</keyword>
<proteinExistence type="inferred from homology"/>
<evidence type="ECO:0000313" key="8">
    <source>
        <dbReference type="Proteomes" id="UP000784294"/>
    </source>
</evidence>
<dbReference type="GO" id="GO:0005814">
    <property type="term" value="C:centriole"/>
    <property type="evidence" value="ECO:0007669"/>
    <property type="project" value="UniProtKB-SubCell"/>
</dbReference>
<accession>A0A448XFU5</accession>
<keyword evidence="8" id="KW-1185">Reference proteome</keyword>
<protein>
    <recommendedName>
        <fullName evidence="6">Protein phosphatase 1 regulatory subunit 35 C-terminal domain-containing protein</fullName>
    </recommendedName>
</protein>
<keyword evidence="2" id="KW-0963">Cytoplasm</keyword>
<gene>
    <name evidence="7" type="ORF">PXEA_LOCUS29191</name>
</gene>
<reference evidence="7" key="1">
    <citation type="submission" date="2018-11" db="EMBL/GenBank/DDBJ databases">
        <authorList>
            <consortium name="Pathogen Informatics"/>
        </authorList>
    </citation>
    <scope>NUCLEOTIDE SEQUENCE</scope>
</reference>
<feature type="domain" description="Protein phosphatase 1 regulatory subunit 35 C-terminal" evidence="6">
    <location>
        <begin position="223"/>
        <end position="321"/>
    </location>
</feature>
<organism evidence="7 8">
    <name type="scientific">Protopolystoma xenopodis</name>
    <dbReference type="NCBI Taxonomy" id="117903"/>
    <lineage>
        <taxon>Eukaryota</taxon>
        <taxon>Metazoa</taxon>
        <taxon>Spiralia</taxon>
        <taxon>Lophotrochozoa</taxon>
        <taxon>Platyhelminthes</taxon>
        <taxon>Monogenea</taxon>
        <taxon>Polyopisthocotylea</taxon>
        <taxon>Polystomatidea</taxon>
        <taxon>Polystomatidae</taxon>
        <taxon>Protopolystoma</taxon>
    </lineage>
</organism>